<dbReference type="RefSeq" id="WP_051902734.1">
    <property type="nucleotide sequence ID" value="NZ_JGVO01001625.1"/>
</dbReference>
<name>A0A2T3NV79_9GAMM</name>
<keyword evidence="2" id="KW-1185">Reference proteome</keyword>
<evidence type="ECO:0000313" key="2">
    <source>
        <dbReference type="Proteomes" id="UP000241771"/>
    </source>
</evidence>
<evidence type="ECO:0000313" key="1">
    <source>
        <dbReference type="EMBL" id="PSW20186.1"/>
    </source>
</evidence>
<evidence type="ECO:0008006" key="3">
    <source>
        <dbReference type="Google" id="ProtNLM"/>
    </source>
</evidence>
<organism evidence="1 2">
    <name type="scientific">Photobacterium sanctipauli</name>
    <dbReference type="NCBI Taxonomy" id="1342794"/>
    <lineage>
        <taxon>Bacteria</taxon>
        <taxon>Pseudomonadati</taxon>
        <taxon>Pseudomonadota</taxon>
        <taxon>Gammaproteobacteria</taxon>
        <taxon>Vibrionales</taxon>
        <taxon>Vibrionaceae</taxon>
        <taxon>Photobacterium</taxon>
    </lineage>
</organism>
<reference evidence="1 2" key="1">
    <citation type="submission" date="2018-01" db="EMBL/GenBank/DDBJ databases">
        <title>Whole genome sequencing of Histamine producing bacteria.</title>
        <authorList>
            <person name="Butler K."/>
        </authorList>
    </citation>
    <scope>NUCLEOTIDE SEQUENCE [LARGE SCALE GENOMIC DNA]</scope>
    <source>
        <strain evidence="1 2">DSM 100436</strain>
    </source>
</reference>
<dbReference type="Proteomes" id="UP000241771">
    <property type="component" value="Unassembled WGS sequence"/>
</dbReference>
<gene>
    <name evidence="1" type="ORF">C9I98_09015</name>
</gene>
<dbReference type="EMBL" id="PYMA01000004">
    <property type="protein sequence ID" value="PSW20186.1"/>
    <property type="molecule type" value="Genomic_DNA"/>
</dbReference>
<sequence>MNILSIVEFKRMLVTMLLLLVVFLPAGYANSSSPWQTWPAVGDAQLKWGPWVIYDSELRSPSGLYSNTIDDLALVIKYQRNIDNEDLLEATDDQWQHLGVNSVKRKQWVNELGTIWPDVKKGDRLIFVLRNGEGHFYRDNWLIGSLSSEEMSISFLEIWLSPKTAYPEIRRQLIGMNQ</sequence>
<dbReference type="AlphaFoldDB" id="A0A2T3NV79"/>
<protein>
    <recommendedName>
        <fullName evidence="3">Chalcone isomerase domain-containing protein</fullName>
    </recommendedName>
</protein>
<dbReference type="OrthoDB" id="8527419at2"/>
<accession>A0A2T3NV79</accession>
<proteinExistence type="predicted"/>
<comment type="caution">
    <text evidence="1">The sequence shown here is derived from an EMBL/GenBank/DDBJ whole genome shotgun (WGS) entry which is preliminary data.</text>
</comment>